<dbReference type="Proteomes" id="UP001151760">
    <property type="component" value="Unassembled WGS sequence"/>
</dbReference>
<keyword evidence="2" id="KW-1185">Reference proteome</keyword>
<gene>
    <name evidence="1" type="ORF">Tco_0840995</name>
</gene>
<comment type="caution">
    <text evidence="1">The sequence shown here is derived from an EMBL/GenBank/DDBJ whole genome shotgun (WGS) entry which is preliminary data.</text>
</comment>
<proteinExistence type="predicted"/>
<evidence type="ECO:0000313" key="2">
    <source>
        <dbReference type="Proteomes" id="UP001151760"/>
    </source>
</evidence>
<organism evidence="1 2">
    <name type="scientific">Tanacetum coccineum</name>
    <dbReference type="NCBI Taxonomy" id="301880"/>
    <lineage>
        <taxon>Eukaryota</taxon>
        <taxon>Viridiplantae</taxon>
        <taxon>Streptophyta</taxon>
        <taxon>Embryophyta</taxon>
        <taxon>Tracheophyta</taxon>
        <taxon>Spermatophyta</taxon>
        <taxon>Magnoliopsida</taxon>
        <taxon>eudicotyledons</taxon>
        <taxon>Gunneridae</taxon>
        <taxon>Pentapetalae</taxon>
        <taxon>asterids</taxon>
        <taxon>campanulids</taxon>
        <taxon>Asterales</taxon>
        <taxon>Asteraceae</taxon>
        <taxon>Asteroideae</taxon>
        <taxon>Anthemideae</taxon>
        <taxon>Anthemidinae</taxon>
        <taxon>Tanacetum</taxon>
    </lineage>
</organism>
<protein>
    <recommendedName>
        <fullName evidence="3">Clathrin light chain</fullName>
    </recommendedName>
</protein>
<dbReference type="EMBL" id="BQNB010012676">
    <property type="protein sequence ID" value="GJT06533.1"/>
    <property type="molecule type" value="Genomic_DNA"/>
</dbReference>
<accession>A0ABQ5AWH1</accession>
<reference evidence="1" key="2">
    <citation type="submission" date="2022-01" db="EMBL/GenBank/DDBJ databases">
        <authorList>
            <person name="Yamashiro T."/>
            <person name="Shiraishi A."/>
            <person name="Satake H."/>
            <person name="Nakayama K."/>
        </authorList>
    </citation>
    <scope>NUCLEOTIDE SEQUENCE</scope>
</reference>
<evidence type="ECO:0000313" key="1">
    <source>
        <dbReference type="EMBL" id="GJT06533.1"/>
    </source>
</evidence>
<reference evidence="1" key="1">
    <citation type="journal article" date="2022" name="Int. J. Mol. Sci.">
        <title>Draft Genome of Tanacetum Coccineum: Genomic Comparison of Closely Related Tanacetum-Family Plants.</title>
        <authorList>
            <person name="Yamashiro T."/>
            <person name="Shiraishi A."/>
            <person name="Nakayama K."/>
            <person name="Satake H."/>
        </authorList>
    </citation>
    <scope>NUCLEOTIDE SEQUENCE</scope>
</reference>
<sequence>MVEEPLKMKKKDQISFNEQEAIRLQAEFDEEVRLVREKDKANVALIEEWNDIQDKIETDRVVILAKIYIFCKKD</sequence>
<name>A0ABQ5AWH1_9ASTR</name>
<evidence type="ECO:0008006" key="3">
    <source>
        <dbReference type="Google" id="ProtNLM"/>
    </source>
</evidence>